<reference evidence="1" key="1">
    <citation type="submission" date="2021-01" db="EMBL/GenBank/DDBJ databases">
        <authorList>
            <person name="Corre E."/>
            <person name="Pelletier E."/>
            <person name="Niang G."/>
            <person name="Scheremetjew M."/>
            <person name="Finn R."/>
            <person name="Kale V."/>
            <person name="Holt S."/>
            <person name="Cochrane G."/>
            <person name="Meng A."/>
            <person name="Brown T."/>
            <person name="Cohen L."/>
        </authorList>
    </citation>
    <scope>NUCLEOTIDE SEQUENCE</scope>
    <source>
        <strain evidence="1">CCMP281</strain>
    </source>
</reference>
<protein>
    <submittedName>
        <fullName evidence="1">Uncharacterized protein</fullName>
    </submittedName>
</protein>
<sequence length="121" mass="13119">MSLSPAPAAFALDHFRVDWLGWARDGLFTEFVPQLYTPSSATFGQELREAMSAMPPNSTNLIAGVRVDGSGDPTAWTEVSRMLDLAAASDVGVAVWYADGILNLYPHEFQERWGTAAPSTV</sequence>
<evidence type="ECO:0000313" key="1">
    <source>
        <dbReference type="EMBL" id="CAE0107925.1"/>
    </source>
</evidence>
<name>A0A7S3ALU9_9EUKA</name>
<gene>
    <name evidence="1" type="ORF">HERI1096_LOCUS8584</name>
</gene>
<dbReference type="EMBL" id="HBHX01015316">
    <property type="protein sequence ID" value="CAE0107925.1"/>
    <property type="molecule type" value="Transcribed_RNA"/>
</dbReference>
<organism evidence="1">
    <name type="scientific">Haptolina ericina</name>
    <dbReference type="NCBI Taxonomy" id="156174"/>
    <lineage>
        <taxon>Eukaryota</taxon>
        <taxon>Haptista</taxon>
        <taxon>Haptophyta</taxon>
        <taxon>Prymnesiophyceae</taxon>
        <taxon>Prymnesiales</taxon>
        <taxon>Prymnesiaceae</taxon>
        <taxon>Haptolina</taxon>
    </lineage>
</organism>
<accession>A0A7S3ALU9</accession>
<dbReference type="AlphaFoldDB" id="A0A7S3ALU9"/>
<proteinExistence type="predicted"/>